<accession>A0ABV2ZQ79</accession>
<feature type="transmembrane region" description="Helical" evidence="2">
    <location>
        <begin position="206"/>
        <end position="225"/>
    </location>
</feature>
<evidence type="ECO:0000313" key="4">
    <source>
        <dbReference type="EMBL" id="MEU3784723.1"/>
    </source>
</evidence>
<feature type="signal peptide" evidence="3">
    <location>
        <begin position="1"/>
        <end position="27"/>
    </location>
</feature>
<organism evidence="4 5">
    <name type="scientific">Streptomyces sp. 900129855</name>
    <dbReference type="NCBI Taxonomy" id="3155129"/>
    <lineage>
        <taxon>Bacteria</taxon>
        <taxon>Bacillati</taxon>
        <taxon>Actinomycetota</taxon>
        <taxon>Actinomycetes</taxon>
        <taxon>Kitasatosporales</taxon>
        <taxon>Streptomycetaceae</taxon>
        <taxon>Streptomyces</taxon>
    </lineage>
</organism>
<feature type="compositionally biased region" description="Pro residues" evidence="1">
    <location>
        <begin position="295"/>
        <end position="306"/>
    </location>
</feature>
<dbReference type="RefSeq" id="WP_334578748.1">
    <property type="nucleotide sequence ID" value="NZ_JBEZVE010000017.1"/>
</dbReference>
<proteinExistence type="predicted"/>
<name>A0ABV2ZQ79_9ACTN</name>
<dbReference type="EMBL" id="JBEZVE010000017">
    <property type="protein sequence ID" value="MEU3784723.1"/>
    <property type="molecule type" value="Genomic_DNA"/>
</dbReference>
<dbReference type="PROSITE" id="PS51257">
    <property type="entry name" value="PROKAR_LIPOPROTEIN"/>
    <property type="match status" value="1"/>
</dbReference>
<evidence type="ECO:0008006" key="6">
    <source>
        <dbReference type="Google" id="ProtNLM"/>
    </source>
</evidence>
<dbReference type="Proteomes" id="UP001550739">
    <property type="component" value="Unassembled WGS sequence"/>
</dbReference>
<evidence type="ECO:0000256" key="2">
    <source>
        <dbReference type="SAM" id="Phobius"/>
    </source>
</evidence>
<comment type="caution">
    <text evidence="4">The sequence shown here is derived from an EMBL/GenBank/DDBJ whole genome shotgun (WGS) entry which is preliminary data.</text>
</comment>
<evidence type="ECO:0000256" key="3">
    <source>
        <dbReference type="SAM" id="SignalP"/>
    </source>
</evidence>
<evidence type="ECO:0000256" key="1">
    <source>
        <dbReference type="SAM" id="MobiDB-lite"/>
    </source>
</evidence>
<keyword evidence="5" id="KW-1185">Reference proteome</keyword>
<keyword evidence="3" id="KW-0732">Signal</keyword>
<protein>
    <recommendedName>
        <fullName evidence="6">Integral membrane protein</fullName>
    </recommendedName>
</protein>
<reference evidence="4 5" key="1">
    <citation type="submission" date="2024-06" db="EMBL/GenBank/DDBJ databases">
        <title>The Natural Products Discovery Center: Release of the First 8490 Sequenced Strains for Exploring Actinobacteria Biosynthetic Diversity.</title>
        <authorList>
            <person name="Kalkreuter E."/>
            <person name="Kautsar S.A."/>
            <person name="Yang D."/>
            <person name="Bader C.D."/>
            <person name="Teijaro C.N."/>
            <person name="Fluegel L."/>
            <person name="Davis C.M."/>
            <person name="Simpson J.R."/>
            <person name="Lauterbach L."/>
            <person name="Steele A.D."/>
            <person name="Gui C."/>
            <person name="Meng S."/>
            <person name="Li G."/>
            <person name="Viehrig K."/>
            <person name="Ye F."/>
            <person name="Su P."/>
            <person name="Kiefer A.F."/>
            <person name="Nichols A."/>
            <person name="Cepeda A.J."/>
            <person name="Yan W."/>
            <person name="Fan B."/>
            <person name="Jiang Y."/>
            <person name="Adhikari A."/>
            <person name="Zheng C.-J."/>
            <person name="Schuster L."/>
            <person name="Cowan T.M."/>
            <person name="Smanski M.J."/>
            <person name="Chevrette M.G."/>
            <person name="De Carvalho L.P.S."/>
            <person name="Shen B."/>
        </authorList>
    </citation>
    <scope>NUCLEOTIDE SEQUENCE [LARGE SCALE GENOMIC DNA]</scope>
    <source>
        <strain evidence="4 5">NPDC033843</strain>
    </source>
</reference>
<sequence length="306" mass="32088">MSRSLRTAASAVLIALSCLLAPFGTLAAWAAYDLTDTGRYVTTMGPLASDPAVRDAVVDTLGDGVAREAGVEDGPDRLFIRDAVRSFTETRAYRTAWDAGNEAAHTAVMRALNDDGADRDTHAVTMDLAAVTTPLKRQLTAEHVPFADSVPVEHTRVALLAPDELVALRKGYHVLDVAGFWLPLAAVVFAVAGIAVAAVRRRAITATALGTALGGAFLGLAVAIGRHLTLAGLPDAAHRPAAAAVYDALTATLRAASWILLAVGLTVAAATWLTHPHSPLARRLRRRRGPSAPTSTPPPEPTRVRA</sequence>
<keyword evidence="2" id="KW-0812">Transmembrane</keyword>
<gene>
    <name evidence="4" type="ORF">AB0E89_29990</name>
</gene>
<keyword evidence="2" id="KW-0472">Membrane</keyword>
<evidence type="ECO:0000313" key="5">
    <source>
        <dbReference type="Proteomes" id="UP001550739"/>
    </source>
</evidence>
<feature type="chain" id="PRO_5046986839" description="Integral membrane protein" evidence="3">
    <location>
        <begin position="28"/>
        <end position="306"/>
    </location>
</feature>
<feature type="transmembrane region" description="Helical" evidence="2">
    <location>
        <begin position="255"/>
        <end position="275"/>
    </location>
</feature>
<keyword evidence="2" id="KW-1133">Transmembrane helix</keyword>
<feature type="region of interest" description="Disordered" evidence="1">
    <location>
        <begin position="281"/>
        <end position="306"/>
    </location>
</feature>
<feature type="transmembrane region" description="Helical" evidence="2">
    <location>
        <begin position="180"/>
        <end position="199"/>
    </location>
</feature>